<comment type="caution">
    <text evidence="6">The sequence shown here is derived from an EMBL/GenBank/DDBJ whole genome shotgun (WGS) entry which is preliminary data.</text>
</comment>
<accession>A0A2W7S495</accession>
<evidence type="ECO:0000256" key="4">
    <source>
        <dbReference type="SAM" id="SignalP"/>
    </source>
</evidence>
<dbReference type="SUPFAM" id="SSF51126">
    <property type="entry name" value="Pectin lyase-like"/>
    <property type="match status" value="1"/>
</dbReference>
<keyword evidence="2" id="KW-0378">Hydrolase</keyword>
<gene>
    <name evidence="6" type="ORF">LX80_01960</name>
</gene>
<dbReference type="RefSeq" id="WP_111295776.1">
    <property type="nucleotide sequence ID" value="NZ_QKZV01000006.1"/>
</dbReference>
<organism evidence="6 7">
    <name type="scientific">Hydrotalea sandarakina</name>
    <dbReference type="NCBI Taxonomy" id="1004304"/>
    <lineage>
        <taxon>Bacteria</taxon>
        <taxon>Pseudomonadati</taxon>
        <taxon>Bacteroidota</taxon>
        <taxon>Chitinophagia</taxon>
        <taxon>Chitinophagales</taxon>
        <taxon>Chitinophagaceae</taxon>
        <taxon>Hydrotalea</taxon>
    </lineage>
</organism>
<dbReference type="PANTHER" id="PTHR31321">
    <property type="entry name" value="ACYL-COA THIOESTER HYDROLASE YBHC-RELATED"/>
    <property type="match status" value="1"/>
</dbReference>
<feature type="chain" id="PRO_5016056683" evidence="4">
    <location>
        <begin position="26"/>
        <end position="345"/>
    </location>
</feature>
<dbReference type="AlphaFoldDB" id="A0A2W7S495"/>
<reference evidence="6 7" key="1">
    <citation type="submission" date="2018-06" db="EMBL/GenBank/DDBJ databases">
        <title>Genomic Encyclopedia of Archaeal and Bacterial Type Strains, Phase II (KMG-II): from individual species to whole genera.</title>
        <authorList>
            <person name="Goeker M."/>
        </authorList>
    </citation>
    <scope>NUCLEOTIDE SEQUENCE [LARGE SCALE GENOMIC DNA]</scope>
    <source>
        <strain evidence="6 7">DSM 23241</strain>
    </source>
</reference>
<name>A0A2W7S495_9BACT</name>
<evidence type="ECO:0000313" key="6">
    <source>
        <dbReference type="EMBL" id="PZX61799.1"/>
    </source>
</evidence>
<evidence type="ECO:0000313" key="7">
    <source>
        <dbReference type="Proteomes" id="UP000249720"/>
    </source>
</evidence>
<proteinExistence type="inferred from homology"/>
<feature type="domain" description="Pectinesterase catalytic" evidence="5">
    <location>
        <begin position="33"/>
        <end position="167"/>
    </location>
</feature>
<dbReference type="GO" id="GO:0030599">
    <property type="term" value="F:pectinesterase activity"/>
    <property type="evidence" value="ECO:0007669"/>
    <property type="project" value="InterPro"/>
</dbReference>
<dbReference type="EMBL" id="QKZV01000006">
    <property type="protein sequence ID" value="PZX61799.1"/>
    <property type="molecule type" value="Genomic_DNA"/>
</dbReference>
<sequence length="345" mass="39083">MEKVSIKYFILLLMFCSTFNNVLFAAPVDTLHVSKTKPQCFKNIQDAINAIDSNAHHKHVILIDAGTYEEKIYVTKNNIQFLGENKTTTIITQAIARDLWRCKHDDDWGVATVNISGSDITIENVTIQNTYGFDNNTTVVSCENDSLNNFSKTIKKDGHQMALRTFATTRLKVLNCILKAYGGDTVSPWNVNDGMFFFKDCLMMGGVDFYCPRGWAYAENCTFVATTGPACIWHDGSANEDAKTVLKNCFFQGYDGFMLGRFHKDAQFYLINCSFAKNMANKPIYLVPTNNIIRWGYRVYYYNCHKAGGDYSWFKNNLATAKGAPLPDAINANWVFGNKWNPYLN</sequence>
<keyword evidence="4" id="KW-0732">Signal</keyword>
<dbReference type="Proteomes" id="UP000249720">
    <property type="component" value="Unassembled WGS sequence"/>
</dbReference>
<dbReference type="InterPro" id="IPR000070">
    <property type="entry name" value="Pectinesterase_cat"/>
</dbReference>
<dbReference type="Pfam" id="PF01095">
    <property type="entry name" value="Pectinesterase"/>
    <property type="match status" value="1"/>
</dbReference>
<dbReference type="GO" id="GO:0042545">
    <property type="term" value="P:cell wall modification"/>
    <property type="evidence" value="ECO:0007669"/>
    <property type="project" value="InterPro"/>
</dbReference>
<dbReference type="OrthoDB" id="9804686at2"/>
<comment type="similarity">
    <text evidence="1">Belongs to the pectinesterase family.</text>
</comment>
<evidence type="ECO:0000259" key="5">
    <source>
        <dbReference type="Pfam" id="PF01095"/>
    </source>
</evidence>
<feature type="signal peptide" evidence="4">
    <location>
        <begin position="1"/>
        <end position="25"/>
    </location>
</feature>
<dbReference type="PANTHER" id="PTHR31321:SF57">
    <property type="entry name" value="PECTINESTERASE 53-RELATED"/>
    <property type="match status" value="1"/>
</dbReference>
<dbReference type="InterPro" id="IPR012334">
    <property type="entry name" value="Pectin_lyas_fold"/>
</dbReference>
<protein>
    <submittedName>
        <fullName evidence="6">Pectinesterase</fullName>
    </submittedName>
</protein>
<keyword evidence="3" id="KW-0063">Aspartyl esterase</keyword>
<dbReference type="InterPro" id="IPR011050">
    <property type="entry name" value="Pectin_lyase_fold/virulence"/>
</dbReference>
<evidence type="ECO:0000256" key="2">
    <source>
        <dbReference type="ARBA" id="ARBA00022801"/>
    </source>
</evidence>
<keyword evidence="7" id="KW-1185">Reference proteome</keyword>
<dbReference type="Gene3D" id="2.160.20.10">
    <property type="entry name" value="Single-stranded right-handed beta-helix, Pectin lyase-like"/>
    <property type="match status" value="1"/>
</dbReference>
<evidence type="ECO:0000256" key="1">
    <source>
        <dbReference type="ARBA" id="ARBA00008891"/>
    </source>
</evidence>
<evidence type="ECO:0000256" key="3">
    <source>
        <dbReference type="ARBA" id="ARBA00023085"/>
    </source>
</evidence>